<feature type="compositionally biased region" description="Pro residues" evidence="1">
    <location>
        <begin position="433"/>
        <end position="445"/>
    </location>
</feature>
<dbReference type="FunFam" id="2.60.200.20:FF:000127">
    <property type="entry name" value="Uncharacterized protein C3H7.13"/>
    <property type="match status" value="1"/>
</dbReference>
<keyword evidence="5" id="KW-1185">Reference proteome</keyword>
<feature type="compositionally biased region" description="Low complexity" evidence="1">
    <location>
        <begin position="113"/>
        <end position="126"/>
    </location>
</feature>
<dbReference type="Proteomes" id="UP000076632">
    <property type="component" value="Unassembled WGS sequence"/>
</dbReference>
<keyword evidence="2" id="KW-0472">Membrane</keyword>
<protein>
    <recommendedName>
        <fullName evidence="3">FHA domain-containing protein</fullName>
    </recommendedName>
</protein>
<dbReference type="SUPFAM" id="SSF49879">
    <property type="entry name" value="SMAD/FHA domain"/>
    <property type="match status" value="1"/>
</dbReference>
<accession>A0A164ZLH8</accession>
<dbReference type="PROSITE" id="PS50006">
    <property type="entry name" value="FHA_DOMAIN"/>
    <property type="match status" value="1"/>
</dbReference>
<dbReference type="OrthoDB" id="687730at2759"/>
<gene>
    <name evidence="4" type="ORF">L228DRAFT_49432</name>
</gene>
<feature type="region of interest" description="Disordered" evidence="1">
    <location>
        <begin position="653"/>
        <end position="714"/>
    </location>
</feature>
<dbReference type="STRING" id="1328760.A0A164ZLH8"/>
<feature type="compositionally biased region" description="Polar residues" evidence="1">
    <location>
        <begin position="553"/>
        <end position="562"/>
    </location>
</feature>
<dbReference type="InterPro" id="IPR008984">
    <property type="entry name" value="SMAD_FHA_dom_sf"/>
</dbReference>
<dbReference type="InParanoid" id="A0A164ZLH8"/>
<evidence type="ECO:0000313" key="4">
    <source>
        <dbReference type="EMBL" id="KZF19246.1"/>
    </source>
</evidence>
<dbReference type="AlphaFoldDB" id="A0A164ZLH8"/>
<dbReference type="EMBL" id="KV407467">
    <property type="protein sequence ID" value="KZF19246.1"/>
    <property type="molecule type" value="Genomic_DNA"/>
</dbReference>
<feature type="compositionally biased region" description="Low complexity" evidence="1">
    <location>
        <begin position="593"/>
        <end position="602"/>
    </location>
</feature>
<dbReference type="InterPro" id="IPR000253">
    <property type="entry name" value="FHA_dom"/>
</dbReference>
<evidence type="ECO:0000256" key="1">
    <source>
        <dbReference type="SAM" id="MobiDB-lite"/>
    </source>
</evidence>
<dbReference type="PANTHER" id="PTHR15715">
    <property type="entry name" value="CENTROSOMAL PROTEIN OF 170 KDA"/>
    <property type="match status" value="1"/>
</dbReference>
<dbReference type="OMA" id="VEHAGFM"/>
<dbReference type="Gene3D" id="2.60.200.20">
    <property type="match status" value="1"/>
</dbReference>
<dbReference type="PANTHER" id="PTHR15715:SF46">
    <property type="entry name" value="TO VACUOLE TARGETING VPS64, PUTATIVE (AFU_ORTHOLOGUE AFUA_2G02420)-RELATED"/>
    <property type="match status" value="1"/>
</dbReference>
<proteinExistence type="predicted"/>
<feature type="compositionally biased region" description="Low complexity" evidence="1">
    <location>
        <begin position="49"/>
        <end position="68"/>
    </location>
</feature>
<feature type="transmembrane region" description="Helical" evidence="2">
    <location>
        <begin position="737"/>
        <end position="757"/>
    </location>
</feature>
<name>A0A164ZLH8_XYLHT</name>
<evidence type="ECO:0000256" key="2">
    <source>
        <dbReference type="SAM" id="Phobius"/>
    </source>
</evidence>
<feature type="region of interest" description="Disordered" evidence="1">
    <location>
        <begin position="400"/>
        <end position="487"/>
    </location>
</feature>
<feature type="compositionally biased region" description="Low complexity" evidence="1">
    <location>
        <begin position="673"/>
        <end position="692"/>
    </location>
</feature>
<keyword evidence="2" id="KW-0812">Transmembrane</keyword>
<reference evidence="4 5" key="1">
    <citation type="journal article" date="2016" name="Fungal Biol.">
        <title>The genome of Xylona heveae provides a window into fungal endophytism.</title>
        <authorList>
            <person name="Gazis R."/>
            <person name="Kuo A."/>
            <person name="Riley R."/>
            <person name="LaButti K."/>
            <person name="Lipzen A."/>
            <person name="Lin J."/>
            <person name="Amirebrahimi M."/>
            <person name="Hesse C.N."/>
            <person name="Spatafora J.W."/>
            <person name="Henrissat B."/>
            <person name="Hainaut M."/>
            <person name="Grigoriev I.V."/>
            <person name="Hibbett D.S."/>
        </authorList>
    </citation>
    <scope>NUCLEOTIDE SEQUENCE [LARGE SCALE GENOMIC DNA]</scope>
    <source>
        <strain evidence="4 5">TC161</strain>
    </source>
</reference>
<feature type="compositionally biased region" description="Polar residues" evidence="1">
    <location>
        <begin position="69"/>
        <end position="81"/>
    </location>
</feature>
<evidence type="ECO:0000259" key="3">
    <source>
        <dbReference type="PROSITE" id="PS50006"/>
    </source>
</evidence>
<feature type="region of interest" description="Disordered" evidence="1">
    <location>
        <begin position="1"/>
        <end position="126"/>
    </location>
</feature>
<evidence type="ECO:0000313" key="5">
    <source>
        <dbReference type="Proteomes" id="UP000076632"/>
    </source>
</evidence>
<dbReference type="Pfam" id="PF00498">
    <property type="entry name" value="FHA"/>
    <property type="match status" value="1"/>
</dbReference>
<sequence length="762" mass="81999">MTAVASPFQHIPRTSWNDGNGGQPGHSSMGPDDISRIFMPRKAGQRTGSTSSIASSSSSTSTITNSAAQPNGNSATGSSEASGWGTRKKPSRGLWPSSKAEPISGISPARPLSVASPASGPSAVSAMSAIHQPSPVIPSQHIQQNGNRAAGIQGQGEATAMLILLPMNGTFERKTITVPFYPEVLRIGRQTNAKTIPTPLNGYFDSKVLSRQHAEVWADRSGKVWIRDVKSSNGTFVNGQRLSPENRDSEPHELRDQDMLELGIDIVSEDQKTVVHHKVAARVEHAGLSSPNALDLNFGDLDPMNPNSLAVGQQLGQGVAQLRARNNQAGLGTNGRLGPANPSVAGSNMSAMAQQRNTNFWLTPVTMEQIVKKLMTELRVARHQSQELQRTGEYFNTLLTHDGKKDSKHPANELSKPRPTGTPVKVDINGRFPDPPAPPPQQPLPEKPDSARFNAIDSVAQPSLRRSDTERPKAPSMNGSISKPESPHQIVSLIEALTAAKKEIDAQAARVKSLEELLTQERSAREGAEERAKRLELESTTGGLDGTLEEGASQETDANSVSKFPDLDSNEPSDSTASTDGVDDEVPRATSQEASAAEASAARLQKRLDLMTIEMNEMKQQMEKYKRRAEVAEEERATEKKSLAEMVESIRRDMEAQEGKRTRNTNTEIATQSDASQSRSYQRSSSPSPSASMRGILSSDQTATGDSEKSGLQMDNSAALSRSGMLAQNHLAQSAPYASILGVVVLGVGLMAFLNGWQKIER</sequence>
<feature type="region of interest" description="Disordered" evidence="1">
    <location>
        <begin position="516"/>
        <end position="602"/>
    </location>
</feature>
<dbReference type="GeneID" id="28901776"/>
<dbReference type="InterPro" id="IPR051176">
    <property type="entry name" value="Cent_Immune-Sig_Mod"/>
</dbReference>
<keyword evidence="2" id="KW-1133">Transmembrane helix</keyword>
<feature type="compositionally biased region" description="Basic and acidic residues" evidence="1">
    <location>
        <begin position="401"/>
        <end position="411"/>
    </location>
</feature>
<dbReference type="CDD" id="cd22679">
    <property type="entry name" value="FHA_SLMAP"/>
    <property type="match status" value="1"/>
</dbReference>
<feature type="domain" description="FHA" evidence="3">
    <location>
        <begin position="185"/>
        <end position="242"/>
    </location>
</feature>
<dbReference type="GO" id="GO:0005737">
    <property type="term" value="C:cytoplasm"/>
    <property type="evidence" value="ECO:0007669"/>
    <property type="project" value="TreeGrafter"/>
</dbReference>
<organism evidence="4 5">
    <name type="scientific">Xylona heveae (strain CBS 132557 / TC161)</name>
    <dbReference type="NCBI Taxonomy" id="1328760"/>
    <lineage>
        <taxon>Eukaryota</taxon>
        <taxon>Fungi</taxon>
        <taxon>Dikarya</taxon>
        <taxon>Ascomycota</taxon>
        <taxon>Pezizomycotina</taxon>
        <taxon>Xylonomycetes</taxon>
        <taxon>Xylonales</taxon>
        <taxon>Xylonaceae</taxon>
        <taxon>Xylona</taxon>
    </lineage>
</organism>
<dbReference type="RefSeq" id="XP_018184801.1">
    <property type="nucleotide sequence ID" value="XM_018336639.1"/>
</dbReference>
<feature type="compositionally biased region" description="Polar residues" evidence="1">
    <location>
        <begin position="570"/>
        <end position="579"/>
    </location>
</feature>
<feature type="compositionally biased region" description="Basic and acidic residues" evidence="1">
    <location>
        <begin position="522"/>
        <end position="537"/>
    </location>
</feature>
<dbReference type="SMART" id="SM00240">
    <property type="entry name" value="FHA"/>
    <property type="match status" value="1"/>
</dbReference>